<dbReference type="EMBL" id="APPH01000020">
    <property type="protein sequence ID" value="ENV07528.1"/>
    <property type="molecule type" value="Genomic_DNA"/>
</dbReference>
<keyword evidence="1" id="KW-0812">Transmembrane</keyword>
<protein>
    <submittedName>
        <fullName evidence="2">Uncharacterized protein</fullName>
    </submittedName>
</protein>
<comment type="caution">
    <text evidence="2">The sequence shown here is derived from an EMBL/GenBank/DDBJ whole genome shotgun (WGS) entry which is preliminary data.</text>
</comment>
<accession>N8XJC8</accession>
<dbReference type="AlphaFoldDB" id="N8XJC8"/>
<dbReference type="HOGENOM" id="CLU_2420328_0_0_6"/>
<proteinExistence type="predicted"/>
<organism evidence="2 3">
    <name type="scientific">Acinetobacter higginsii</name>
    <dbReference type="NCBI Taxonomy" id="70347"/>
    <lineage>
        <taxon>Bacteria</taxon>
        <taxon>Pseudomonadati</taxon>
        <taxon>Pseudomonadota</taxon>
        <taxon>Gammaproteobacteria</taxon>
        <taxon>Moraxellales</taxon>
        <taxon>Moraxellaceae</taxon>
        <taxon>Acinetobacter</taxon>
    </lineage>
</organism>
<reference evidence="2 3" key="1">
    <citation type="submission" date="2013-02" db="EMBL/GenBank/DDBJ databases">
        <title>The Genome Sequence of Acinetobacter sp. CIP 56.2.</title>
        <authorList>
            <consortium name="The Broad Institute Genome Sequencing Platform"/>
            <consortium name="The Broad Institute Genome Sequencing Center for Infectious Disease"/>
            <person name="Cerqueira G."/>
            <person name="Feldgarden M."/>
            <person name="Courvalin P."/>
            <person name="Perichon B."/>
            <person name="Grillot-Courvalin C."/>
            <person name="Clermont D."/>
            <person name="Rocha E."/>
            <person name="Yoon E.-J."/>
            <person name="Nemec A."/>
            <person name="Walker B."/>
            <person name="Young S.K."/>
            <person name="Zeng Q."/>
            <person name="Gargeya S."/>
            <person name="Fitzgerald M."/>
            <person name="Haas B."/>
            <person name="Abouelleil A."/>
            <person name="Alvarado L."/>
            <person name="Arachchi H.M."/>
            <person name="Berlin A.M."/>
            <person name="Chapman S.B."/>
            <person name="Dewar J."/>
            <person name="Goldberg J."/>
            <person name="Griggs A."/>
            <person name="Gujja S."/>
            <person name="Hansen M."/>
            <person name="Howarth C."/>
            <person name="Imamovic A."/>
            <person name="Larimer J."/>
            <person name="McCowan C."/>
            <person name="Murphy C."/>
            <person name="Neiman D."/>
            <person name="Pearson M."/>
            <person name="Priest M."/>
            <person name="Roberts A."/>
            <person name="Saif S."/>
            <person name="Shea T."/>
            <person name="Sisk P."/>
            <person name="Sykes S."/>
            <person name="Wortman J."/>
            <person name="Nusbaum C."/>
            <person name="Birren B."/>
        </authorList>
    </citation>
    <scope>NUCLEOTIDE SEQUENCE [LARGE SCALE GENOMIC DNA]</scope>
    <source>
        <strain evidence="2 3">CIP 56.2</strain>
    </source>
</reference>
<gene>
    <name evidence="2" type="ORF">F966_03385</name>
</gene>
<sequence>MLKYIKTNLPILILIIIVIGGLGYPFYSGKWIMAPRLSEIDSKCYGVDVPSNIEHNKVLLFCSCVHTVGIENKEEKYKYCTNRMDKITYRQDS</sequence>
<dbReference type="eggNOG" id="ENOG5031RR3">
    <property type="taxonomic scope" value="Bacteria"/>
</dbReference>
<dbReference type="RefSeq" id="WP_004807245.1">
    <property type="nucleotide sequence ID" value="NZ_KB849440.1"/>
</dbReference>
<feature type="transmembrane region" description="Helical" evidence="1">
    <location>
        <begin position="7"/>
        <end position="27"/>
    </location>
</feature>
<evidence type="ECO:0000313" key="2">
    <source>
        <dbReference type="EMBL" id="ENV07528.1"/>
    </source>
</evidence>
<evidence type="ECO:0000313" key="3">
    <source>
        <dbReference type="Proteomes" id="UP000013209"/>
    </source>
</evidence>
<evidence type="ECO:0000256" key="1">
    <source>
        <dbReference type="SAM" id="Phobius"/>
    </source>
</evidence>
<dbReference type="Proteomes" id="UP000013209">
    <property type="component" value="Unassembled WGS sequence"/>
</dbReference>
<keyword evidence="1" id="KW-0472">Membrane</keyword>
<keyword evidence="1" id="KW-1133">Transmembrane helix</keyword>
<name>N8XJC8_9GAMM</name>